<dbReference type="SUPFAM" id="SSF57184">
    <property type="entry name" value="Growth factor receptor domain"/>
    <property type="match status" value="1"/>
</dbReference>
<organism evidence="9 10">
    <name type="scientific">Clavelina lepadiformis</name>
    <name type="common">Light-bulb sea squirt</name>
    <name type="synonym">Ascidia lepadiformis</name>
    <dbReference type="NCBI Taxonomy" id="159417"/>
    <lineage>
        <taxon>Eukaryota</taxon>
        <taxon>Metazoa</taxon>
        <taxon>Chordata</taxon>
        <taxon>Tunicata</taxon>
        <taxon>Ascidiacea</taxon>
        <taxon>Aplousobranchia</taxon>
        <taxon>Clavelinidae</taxon>
        <taxon>Clavelina</taxon>
    </lineage>
</organism>
<evidence type="ECO:0000256" key="1">
    <source>
        <dbReference type="ARBA" id="ARBA00022536"/>
    </source>
</evidence>
<sequence length="501" mass="53757">MKTCTLLLLVLLFFSNFYCSSAWGRRRRRRCDSSPCQWTWGPCSKSCGQGTQSPQVTKPQGSCGSCNLPGPRSCNTQCCPVNCQWGSWSAYGSCSATCGPGTQSRSRSIATPASCSGASCSGTTAESRDCNVQCCPVDCVWGEWGDWGDCSKTCDAGIISRNRPVSIANSCGGEECSGDSSEEKTCNDICCPVDCAWSVWSEWSSCDRDCGGGKHTRNRSIDEISSCGGKTCEGPTEQSEACNEQCCPVDCEVTPWTPWSDCSAECGPNGTSTRDRNILVHSLCGGTPCPDELSEERPCNRFCYNGDVIPTGCSCGSGWRGDCCKEDIDECEEGLAGCHDDAVCVNIPGDFVCKCLPGYTGNGTHCANIDECKLGIHNCDVETTRCVDKKGSFDCDCLGGYIDSKVLCHDMDECSTSLANCSEYATCLNVIGSYKCICDDGFKGDGRVCDDVDECLTPLDECKGNSVCRNTVGGYWCDCGEPYEYNDGECVDRSEGSTFDL</sequence>
<evidence type="ECO:0000256" key="3">
    <source>
        <dbReference type="ARBA" id="ARBA00022737"/>
    </source>
</evidence>
<dbReference type="CDD" id="cd00054">
    <property type="entry name" value="EGF_CA"/>
    <property type="match status" value="2"/>
</dbReference>
<dbReference type="Proteomes" id="UP001642483">
    <property type="component" value="Unassembled WGS sequence"/>
</dbReference>
<feature type="signal peptide" evidence="7">
    <location>
        <begin position="1"/>
        <end position="22"/>
    </location>
</feature>
<dbReference type="SUPFAM" id="SSF82895">
    <property type="entry name" value="TSP-1 type 1 repeat"/>
    <property type="match status" value="4"/>
</dbReference>
<dbReference type="Gene3D" id="2.20.100.10">
    <property type="entry name" value="Thrombospondin type-1 (TSP1) repeat"/>
    <property type="match status" value="4"/>
</dbReference>
<dbReference type="SMART" id="SM00181">
    <property type="entry name" value="EGF"/>
    <property type="match status" value="4"/>
</dbReference>
<protein>
    <recommendedName>
        <fullName evidence="8">EGF-like domain-containing protein</fullName>
    </recommendedName>
</protein>
<comment type="caution">
    <text evidence="6">Lacks conserved residue(s) required for the propagation of feature annotation.</text>
</comment>
<dbReference type="Pfam" id="PF07645">
    <property type="entry name" value="EGF_CA"/>
    <property type="match status" value="2"/>
</dbReference>
<accession>A0ABP0EW56</accession>
<dbReference type="InterPro" id="IPR049883">
    <property type="entry name" value="NOTCH1_EGF-like"/>
</dbReference>
<evidence type="ECO:0000256" key="2">
    <source>
        <dbReference type="ARBA" id="ARBA00022729"/>
    </source>
</evidence>
<evidence type="ECO:0000313" key="9">
    <source>
        <dbReference type="EMBL" id="CAK8671663.1"/>
    </source>
</evidence>
<feature type="domain" description="EGF-like" evidence="8">
    <location>
        <begin position="327"/>
        <end position="367"/>
    </location>
</feature>
<dbReference type="PROSITE" id="PS01187">
    <property type="entry name" value="EGF_CA"/>
    <property type="match status" value="2"/>
</dbReference>
<dbReference type="InterPro" id="IPR001881">
    <property type="entry name" value="EGF-like_Ca-bd_dom"/>
</dbReference>
<evidence type="ECO:0000313" key="10">
    <source>
        <dbReference type="Proteomes" id="UP001642483"/>
    </source>
</evidence>
<comment type="caution">
    <text evidence="9">The sequence shown here is derived from an EMBL/GenBank/DDBJ whole genome shotgun (WGS) entry which is preliminary data.</text>
</comment>
<feature type="domain" description="EGF-like" evidence="8">
    <location>
        <begin position="368"/>
        <end position="409"/>
    </location>
</feature>
<dbReference type="InterPro" id="IPR000152">
    <property type="entry name" value="EGF-type_Asp/Asn_hydroxyl_site"/>
</dbReference>
<dbReference type="Pfam" id="PF00090">
    <property type="entry name" value="TSP_1"/>
    <property type="match status" value="3"/>
</dbReference>
<keyword evidence="10" id="KW-1185">Reference proteome</keyword>
<evidence type="ECO:0000256" key="7">
    <source>
        <dbReference type="SAM" id="SignalP"/>
    </source>
</evidence>
<dbReference type="Pfam" id="PF12947">
    <property type="entry name" value="EGF_3"/>
    <property type="match status" value="2"/>
</dbReference>
<evidence type="ECO:0000256" key="5">
    <source>
        <dbReference type="ARBA" id="ARBA00023180"/>
    </source>
</evidence>
<dbReference type="PROSITE" id="PS01186">
    <property type="entry name" value="EGF_2"/>
    <property type="match status" value="3"/>
</dbReference>
<dbReference type="InterPro" id="IPR052065">
    <property type="entry name" value="Compl_asym_regulator"/>
</dbReference>
<evidence type="ECO:0000256" key="4">
    <source>
        <dbReference type="ARBA" id="ARBA00023157"/>
    </source>
</evidence>
<evidence type="ECO:0000259" key="8">
    <source>
        <dbReference type="PROSITE" id="PS50026"/>
    </source>
</evidence>
<dbReference type="SUPFAM" id="SSF57196">
    <property type="entry name" value="EGF/Laminin"/>
    <property type="match status" value="1"/>
</dbReference>
<feature type="domain" description="EGF-like" evidence="8">
    <location>
        <begin position="451"/>
        <end position="489"/>
    </location>
</feature>
<name>A0ABP0EW56_CLALP</name>
<evidence type="ECO:0000256" key="6">
    <source>
        <dbReference type="PROSITE-ProRule" id="PRU00076"/>
    </source>
</evidence>
<dbReference type="InterPro" id="IPR000884">
    <property type="entry name" value="TSP1_rpt"/>
</dbReference>
<dbReference type="Gene3D" id="2.10.25.10">
    <property type="entry name" value="Laminin"/>
    <property type="match status" value="4"/>
</dbReference>
<keyword evidence="5" id="KW-0325">Glycoprotein</keyword>
<keyword evidence="4" id="KW-1015">Disulfide bond</keyword>
<dbReference type="SMART" id="SM00179">
    <property type="entry name" value="EGF_CA"/>
    <property type="match status" value="4"/>
</dbReference>
<dbReference type="PROSITE" id="PS50026">
    <property type="entry name" value="EGF_3"/>
    <property type="match status" value="4"/>
</dbReference>
<dbReference type="PROSITE" id="PS00010">
    <property type="entry name" value="ASX_HYDROXYL"/>
    <property type="match status" value="4"/>
</dbReference>
<dbReference type="InterPro" id="IPR009030">
    <property type="entry name" value="Growth_fac_rcpt_cys_sf"/>
</dbReference>
<keyword evidence="3" id="KW-0677">Repeat</keyword>
<dbReference type="EMBL" id="CAWYQH010000001">
    <property type="protein sequence ID" value="CAK8671663.1"/>
    <property type="molecule type" value="Genomic_DNA"/>
</dbReference>
<feature type="domain" description="EGF-like" evidence="8">
    <location>
        <begin position="410"/>
        <end position="450"/>
    </location>
</feature>
<dbReference type="InterPro" id="IPR024731">
    <property type="entry name" value="NELL2-like_EGF"/>
</dbReference>
<reference evidence="9 10" key="1">
    <citation type="submission" date="2024-02" db="EMBL/GenBank/DDBJ databases">
        <authorList>
            <person name="Daric V."/>
            <person name="Darras S."/>
        </authorList>
    </citation>
    <scope>NUCLEOTIDE SEQUENCE [LARGE SCALE GENOMIC DNA]</scope>
</reference>
<keyword evidence="1 6" id="KW-0245">EGF-like domain</keyword>
<dbReference type="InterPro" id="IPR000742">
    <property type="entry name" value="EGF"/>
</dbReference>
<dbReference type="InterPro" id="IPR018097">
    <property type="entry name" value="EGF_Ca-bd_CS"/>
</dbReference>
<dbReference type="PANTHER" id="PTHR22906">
    <property type="entry name" value="PROPERDIN"/>
    <property type="match status" value="1"/>
</dbReference>
<keyword evidence="2 7" id="KW-0732">Signal</keyword>
<dbReference type="InterPro" id="IPR036383">
    <property type="entry name" value="TSP1_rpt_sf"/>
</dbReference>
<feature type="chain" id="PRO_5046380681" description="EGF-like domain-containing protein" evidence="7">
    <location>
        <begin position="23"/>
        <end position="501"/>
    </location>
</feature>
<proteinExistence type="predicted"/>
<dbReference type="PANTHER" id="PTHR22906:SF46">
    <property type="entry name" value="HEMICENTIN-1-LIKE"/>
    <property type="match status" value="1"/>
</dbReference>
<dbReference type="Pfam" id="PF19028">
    <property type="entry name" value="TSP1_spondin"/>
    <property type="match status" value="1"/>
</dbReference>
<dbReference type="PROSITE" id="PS50092">
    <property type="entry name" value="TSP1"/>
    <property type="match status" value="4"/>
</dbReference>
<dbReference type="InterPro" id="IPR044004">
    <property type="entry name" value="TSP1_spondin_dom"/>
</dbReference>
<dbReference type="SMART" id="SM00209">
    <property type="entry name" value="TSP1"/>
    <property type="match status" value="5"/>
</dbReference>
<gene>
    <name evidence="9" type="ORF">CVLEPA_LOCUS710</name>
</gene>